<dbReference type="EMBL" id="LT629791">
    <property type="protein sequence ID" value="SDU40695.1"/>
    <property type="molecule type" value="Genomic_DNA"/>
</dbReference>
<protein>
    <submittedName>
        <fullName evidence="2">Uncharacterized protein</fullName>
    </submittedName>
</protein>
<dbReference type="AlphaFoldDB" id="A0A1H2I9M5"/>
<dbReference type="RefSeq" id="WP_197683571.1">
    <property type="nucleotide sequence ID" value="NZ_KQ061223.1"/>
</dbReference>
<name>A0A1H2I9M5_9ACTN</name>
<dbReference type="STRING" id="419479.SAMN04488563_1534"/>
<keyword evidence="1" id="KW-0812">Transmembrane</keyword>
<evidence type="ECO:0000256" key="1">
    <source>
        <dbReference type="SAM" id="Phobius"/>
    </source>
</evidence>
<dbReference type="Proteomes" id="UP000182977">
    <property type="component" value="Chromosome I"/>
</dbReference>
<reference evidence="3" key="1">
    <citation type="submission" date="2016-10" db="EMBL/GenBank/DDBJ databases">
        <authorList>
            <person name="Varghese N."/>
            <person name="Submissions S."/>
        </authorList>
    </citation>
    <scope>NUCLEOTIDE SEQUENCE [LARGE SCALE GENOMIC DNA]</scope>
    <source>
        <strain evidence="3">DSM 45079</strain>
    </source>
</reference>
<keyword evidence="3" id="KW-1185">Reference proteome</keyword>
<organism evidence="2 3">
    <name type="scientific">Jiangella alkaliphila</name>
    <dbReference type="NCBI Taxonomy" id="419479"/>
    <lineage>
        <taxon>Bacteria</taxon>
        <taxon>Bacillati</taxon>
        <taxon>Actinomycetota</taxon>
        <taxon>Actinomycetes</taxon>
        <taxon>Jiangellales</taxon>
        <taxon>Jiangellaceae</taxon>
        <taxon>Jiangella</taxon>
    </lineage>
</organism>
<keyword evidence="1" id="KW-0472">Membrane</keyword>
<proteinExistence type="predicted"/>
<gene>
    <name evidence="2" type="ORF">SAMN04488563_1534</name>
</gene>
<keyword evidence="1" id="KW-1133">Transmembrane helix</keyword>
<feature type="transmembrane region" description="Helical" evidence="1">
    <location>
        <begin position="20"/>
        <end position="48"/>
    </location>
</feature>
<evidence type="ECO:0000313" key="3">
    <source>
        <dbReference type="Proteomes" id="UP000182977"/>
    </source>
</evidence>
<evidence type="ECO:0000313" key="2">
    <source>
        <dbReference type="EMBL" id="SDU40695.1"/>
    </source>
</evidence>
<sequence>MTTTDERQASFRDLFGAARAMTSLVLAGGIALHAVNIFLTTSLLPTAIDDIGGERWRRSSLVRSSPPSARR</sequence>
<accession>A0A1H2I9M5</accession>